<organism evidence="4 5">
    <name type="scientific">Clostridium taeniosporum</name>
    <dbReference type="NCBI Taxonomy" id="394958"/>
    <lineage>
        <taxon>Bacteria</taxon>
        <taxon>Bacillati</taxon>
        <taxon>Bacillota</taxon>
        <taxon>Clostridia</taxon>
        <taxon>Eubacteriales</taxon>
        <taxon>Clostridiaceae</taxon>
        <taxon>Clostridium</taxon>
    </lineage>
</organism>
<dbReference type="AlphaFoldDB" id="A0A1D7XMG0"/>
<evidence type="ECO:0000313" key="5">
    <source>
        <dbReference type="Proteomes" id="UP000094652"/>
    </source>
</evidence>
<sequence>MNRNDKNLNDNIKNSEVLISIIMPIYKAEDYLNKSVTSILNQTLKEFELILVDDGSPDNSGEICDKLALNDDRIKVIHKENGGASTARNAGLDIAKGEFIAFVDSDDWIEPNMFEILFKLAKEYDADISQCNYIKTENEDEKIINNETEVIKTFNSIESLGNLYNEMYVSTVVLWNKIYKKSLFNEIRFPNMRIFEDEAIMYKLLFQSNKLVYTNKKLYYYRNTPDSIMNAKFDKKRLCMLDVFDEKVEFMRKLNNENIYAKTLKWYMWSIIDLYFGCMNTIPDDHETIKLIKNKAITISKKYSNSSSHEFKWIILFSLFNKAPKLYKKLMNILN</sequence>
<dbReference type="Pfam" id="PF00535">
    <property type="entry name" value="Glycos_transf_2"/>
    <property type="match status" value="1"/>
</dbReference>
<reference evidence="5" key="1">
    <citation type="submission" date="2016-09" db="EMBL/GenBank/DDBJ databases">
        <title>Genomics of Clostridium taeniosporum, an organism which forms endospores with ribbon-like appendages.</title>
        <authorList>
            <person name="Walker J.R."/>
        </authorList>
    </citation>
    <scope>NUCLEOTIDE SEQUENCE [LARGE SCALE GENOMIC DNA]</scope>
    <source>
        <strain evidence="5">1/k</strain>
    </source>
</reference>
<gene>
    <name evidence="4" type="ORF">BGI42_12655</name>
</gene>
<dbReference type="RefSeq" id="WP_069680662.1">
    <property type="nucleotide sequence ID" value="NZ_CP017253.2"/>
</dbReference>
<dbReference type="CDD" id="cd00761">
    <property type="entry name" value="Glyco_tranf_GTA_type"/>
    <property type="match status" value="1"/>
</dbReference>
<dbReference type="GO" id="GO:0016757">
    <property type="term" value="F:glycosyltransferase activity"/>
    <property type="evidence" value="ECO:0007669"/>
    <property type="project" value="UniProtKB-KW"/>
</dbReference>
<evidence type="ECO:0000313" key="4">
    <source>
        <dbReference type="EMBL" id="AOR24535.1"/>
    </source>
</evidence>
<name>A0A1D7XMG0_9CLOT</name>
<dbReference type="EMBL" id="CP017253">
    <property type="protein sequence ID" value="AOR24535.1"/>
    <property type="molecule type" value="Genomic_DNA"/>
</dbReference>
<dbReference type="KEGG" id="ctae:BGI42_12655"/>
<evidence type="ECO:0000256" key="1">
    <source>
        <dbReference type="ARBA" id="ARBA00022676"/>
    </source>
</evidence>
<dbReference type="InterPro" id="IPR001173">
    <property type="entry name" value="Glyco_trans_2-like"/>
</dbReference>
<dbReference type="SUPFAM" id="SSF53448">
    <property type="entry name" value="Nucleotide-diphospho-sugar transferases"/>
    <property type="match status" value="1"/>
</dbReference>
<evidence type="ECO:0000256" key="2">
    <source>
        <dbReference type="ARBA" id="ARBA00022679"/>
    </source>
</evidence>
<dbReference type="InterPro" id="IPR029044">
    <property type="entry name" value="Nucleotide-diphossugar_trans"/>
</dbReference>
<dbReference type="PANTHER" id="PTHR22916">
    <property type="entry name" value="GLYCOSYLTRANSFERASE"/>
    <property type="match status" value="1"/>
</dbReference>
<evidence type="ECO:0000259" key="3">
    <source>
        <dbReference type="Pfam" id="PF00535"/>
    </source>
</evidence>
<feature type="domain" description="Glycosyltransferase 2-like" evidence="3">
    <location>
        <begin position="20"/>
        <end position="186"/>
    </location>
</feature>
<dbReference type="Gene3D" id="3.90.550.10">
    <property type="entry name" value="Spore Coat Polysaccharide Biosynthesis Protein SpsA, Chain A"/>
    <property type="match status" value="1"/>
</dbReference>
<accession>A0A1D7XMG0</accession>
<keyword evidence="1" id="KW-0328">Glycosyltransferase</keyword>
<proteinExistence type="predicted"/>
<dbReference type="STRING" id="394958.BGI42_12655"/>
<dbReference type="OrthoDB" id="9807674at2"/>
<dbReference type="Proteomes" id="UP000094652">
    <property type="component" value="Chromosome"/>
</dbReference>
<protein>
    <submittedName>
        <fullName evidence="4">Glycosyl transferase</fullName>
    </submittedName>
</protein>
<keyword evidence="2 4" id="KW-0808">Transferase</keyword>
<keyword evidence="5" id="KW-1185">Reference proteome</keyword>
<dbReference type="PANTHER" id="PTHR22916:SF51">
    <property type="entry name" value="GLYCOSYLTRANSFERASE EPSH-RELATED"/>
    <property type="match status" value="1"/>
</dbReference>